<feature type="compositionally biased region" description="Basic and acidic residues" evidence="2">
    <location>
        <begin position="60"/>
        <end position="72"/>
    </location>
</feature>
<dbReference type="InterPro" id="IPR044952">
    <property type="entry name" value="SUV2"/>
</dbReference>
<feature type="compositionally biased region" description="Pro residues" evidence="2">
    <location>
        <begin position="31"/>
        <end position="42"/>
    </location>
</feature>
<dbReference type="EMBL" id="JACMSC010000007">
    <property type="protein sequence ID" value="KAG6515548.1"/>
    <property type="molecule type" value="Genomic_DNA"/>
</dbReference>
<protein>
    <recommendedName>
        <fullName evidence="5">Protein SENSITIVE TO UV 2</fullName>
    </recommendedName>
</protein>
<dbReference type="PANTHER" id="PTHR35761:SF1">
    <property type="entry name" value="PROTEIN SENSITIVE TO UV 2"/>
    <property type="match status" value="1"/>
</dbReference>
<gene>
    <name evidence="3" type="ORF">ZIOFF_025973</name>
</gene>
<evidence type="ECO:0000313" key="4">
    <source>
        <dbReference type="Proteomes" id="UP000734854"/>
    </source>
</evidence>
<dbReference type="AlphaFoldDB" id="A0A8J5H3D2"/>
<proteinExistence type="predicted"/>
<evidence type="ECO:0000256" key="1">
    <source>
        <dbReference type="SAM" id="Coils"/>
    </source>
</evidence>
<sequence length="781" mass="87543">MSLDGIDEWDENFLDEAIRVELEALSSRNLPPEPIFFPPAPPSADIHPSSRPQADAVEPEPSRIRLESETDPFRPPVSCSWRGARVSGRDAGGGTLSFSPPRELSQRYRENPDSEVDCEVVQPSFFRNGRKRNHSGGGGANRDREVERLKRELSNSSKHLKDLEQECAVLKKERSKKDEQLKCAFSEIEAKEAELHSLRSDQVYHQRVNQDKCARQTPHGFGQRKTKCENGILGPSSLDQHVFQHTDRKVEHLQTAGSADHHILIDNCLNASAGVDEQVHCIPQKVAKLKGSKAVGTQTDNYQQFGYTCQEDEIEDHISKTLLSVWDSPNNIMAEKNMISRLLVSCTEEFCVLFRCMNMTSNKDLDCHADGDLSHMNLHQGAQSAISTTSKLSHLDAIIKKMHNGITQLHNLLEALLDICTLENCTLLRKNVSVGQLSSDNVNEELRRPDWNHIMDHLERTYSEIKSSELPLIKANSLDLENLCHDKEKIDSNRFLSSESLVSTLKSMEQIVMRNTEESVRVEALSVMILIIMESNPNGERNKFELITLLDVVSKLLQKEAGLHVQKHALHLFFLLLNSPNTLMLLTSEGKSGPEAEKGSHSVSLKGVMSLLLKGLSECLTSTGTGNLEIKLRKQVIILLAYVASCGRSGFEFLLKPVGPQDANFLQLIVQILAFEMDVEIADYTSVQSLSKERTLLLREALILLNRLSSHPMYSRPTLEALTGNKTSSLTIDVVNRLSHRNKVLSEYDNAKMVQLKAETMDLAQLFRSRVFAFLGGQQMS</sequence>
<keyword evidence="1" id="KW-0175">Coiled coil</keyword>
<comment type="caution">
    <text evidence="3">The sequence shown here is derived from an EMBL/GenBank/DDBJ whole genome shotgun (WGS) entry which is preliminary data.</text>
</comment>
<name>A0A8J5H3D2_ZINOF</name>
<organism evidence="3 4">
    <name type="scientific">Zingiber officinale</name>
    <name type="common">Ginger</name>
    <name type="synonym">Amomum zingiber</name>
    <dbReference type="NCBI Taxonomy" id="94328"/>
    <lineage>
        <taxon>Eukaryota</taxon>
        <taxon>Viridiplantae</taxon>
        <taxon>Streptophyta</taxon>
        <taxon>Embryophyta</taxon>
        <taxon>Tracheophyta</taxon>
        <taxon>Spermatophyta</taxon>
        <taxon>Magnoliopsida</taxon>
        <taxon>Liliopsida</taxon>
        <taxon>Zingiberales</taxon>
        <taxon>Zingiberaceae</taxon>
        <taxon>Zingiber</taxon>
    </lineage>
</organism>
<accession>A0A8J5H3D2</accession>
<evidence type="ECO:0008006" key="5">
    <source>
        <dbReference type="Google" id="ProtNLM"/>
    </source>
</evidence>
<evidence type="ECO:0000313" key="3">
    <source>
        <dbReference type="EMBL" id="KAG6515548.1"/>
    </source>
</evidence>
<dbReference type="Proteomes" id="UP000734854">
    <property type="component" value="Unassembled WGS sequence"/>
</dbReference>
<evidence type="ECO:0000256" key="2">
    <source>
        <dbReference type="SAM" id="MobiDB-lite"/>
    </source>
</evidence>
<reference evidence="3 4" key="1">
    <citation type="submission" date="2020-08" db="EMBL/GenBank/DDBJ databases">
        <title>Plant Genome Project.</title>
        <authorList>
            <person name="Zhang R.-G."/>
        </authorList>
    </citation>
    <scope>NUCLEOTIDE SEQUENCE [LARGE SCALE GENOMIC DNA]</scope>
    <source>
        <tissue evidence="3">Rhizome</tissue>
    </source>
</reference>
<dbReference type="GO" id="GO:0006974">
    <property type="term" value="P:DNA damage response"/>
    <property type="evidence" value="ECO:0007669"/>
    <property type="project" value="InterPro"/>
</dbReference>
<feature type="region of interest" description="Disordered" evidence="2">
    <location>
        <begin position="30"/>
        <end position="114"/>
    </location>
</feature>
<feature type="coiled-coil region" evidence="1">
    <location>
        <begin position="146"/>
        <end position="201"/>
    </location>
</feature>
<keyword evidence="4" id="KW-1185">Reference proteome</keyword>
<dbReference type="PANTHER" id="PTHR35761">
    <property type="entry name" value="ATR INTERACTING PROTEIN"/>
    <property type="match status" value="1"/>
</dbReference>